<dbReference type="EMBL" id="QTSX02000301">
    <property type="protein sequence ID" value="KAJ9087241.1"/>
    <property type="molecule type" value="Genomic_DNA"/>
</dbReference>
<reference evidence="1" key="1">
    <citation type="submission" date="2022-04" db="EMBL/GenBank/DDBJ databases">
        <title>Genome of the entomopathogenic fungus Entomophthora muscae.</title>
        <authorList>
            <person name="Elya C."/>
            <person name="Lovett B.R."/>
            <person name="Lee E."/>
            <person name="Macias A.M."/>
            <person name="Hajek A.E."/>
            <person name="De Bivort B.L."/>
            <person name="Kasson M.T."/>
            <person name="De Fine Licht H.H."/>
            <person name="Stajich J.E."/>
        </authorList>
    </citation>
    <scope>NUCLEOTIDE SEQUENCE</scope>
    <source>
        <strain evidence="1">Berkeley</strain>
    </source>
</reference>
<evidence type="ECO:0000313" key="1">
    <source>
        <dbReference type="EMBL" id="KAJ9087241.1"/>
    </source>
</evidence>
<name>A0ACC2UKS5_9FUNG</name>
<comment type="caution">
    <text evidence="1">The sequence shown here is derived from an EMBL/GenBank/DDBJ whole genome shotgun (WGS) entry which is preliminary data.</text>
</comment>
<protein>
    <submittedName>
        <fullName evidence="1">Uncharacterized protein</fullName>
    </submittedName>
</protein>
<gene>
    <name evidence="1" type="ORF">DSO57_1035021</name>
</gene>
<organism evidence="1 2">
    <name type="scientific">Entomophthora muscae</name>
    <dbReference type="NCBI Taxonomy" id="34485"/>
    <lineage>
        <taxon>Eukaryota</taxon>
        <taxon>Fungi</taxon>
        <taxon>Fungi incertae sedis</taxon>
        <taxon>Zoopagomycota</taxon>
        <taxon>Entomophthoromycotina</taxon>
        <taxon>Entomophthoromycetes</taxon>
        <taxon>Entomophthorales</taxon>
        <taxon>Entomophthoraceae</taxon>
        <taxon>Entomophthora</taxon>
    </lineage>
</organism>
<proteinExistence type="predicted"/>
<accession>A0ACC2UKS5</accession>
<keyword evidence="2" id="KW-1185">Reference proteome</keyword>
<evidence type="ECO:0000313" key="2">
    <source>
        <dbReference type="Proteomes" id="UP001165960"/>
    </source>
</evidence>
<dbReference type="Proteomes" id="UP001165960">
    <property type="component" value="Unassembled WGS sequence"/>
</dbReference>
<sequence>MDSKDLLVKHSRALLDTKRIGADPNRGQLGYSEFSGQLETSRKTYLIASSKDLKHHRNPYSNSICTSLKIPVRQ</sequence>